<evidence type="ECO:0000256" key="3">
    <source>
        <dbReference type="ARBA" id="ARBA00022989"/>
    </source>
</evidence>
<keyword evidence="3 5" id="KW-1133">Transmembrane helix</keyword>
<accession>A0ABV7A7K4</accession>
<evidence type="ECO:0000313" key="7">
    <source>
        <dbReference type="Proteomes" id="UP001595387"/>
    </source>
</evidence>
<evidence type="ECO:0000256" key="2">
    <source>
        <dbReference type="ARBA" id="ARBA00022692"/>
    </source>
</evidence>
<keyword evidence="2 5" id="KW-0812">Transmembrane</keyword>
<sequence length="212" mass="24528">MQQATKTIYETIMLLLVMVTLAGIWTDNAYNSIIHWLVWGIFVVDFLIRFLTADEKWEFVKQHPFLLLAIIPFDQFFQVARIVRIIYLFRIKTITKYYITPVIEKLTYSSLLRLAGAVLCLVLIESLFLWQLESSMDSYLGSFYITGTRLILFGREVDSIEHPLSIFLLTGTSVIGVLLQGIALQWGFSKAETIYRKRKGRTKGMVVEKKSQ</sequence>
<feature type="transmembrane region" description="Helical" evidence="5">
    <location>
        <begin position="166"/>
        <end position="188"/>
    </location>
</feature>
<keyword evidence="7" id="KW-1185">Reference proteome</keyword>
<evidence type="ECO:0000256" key="1">
    <source>
        <dbReference type="ARBA" id="ARBA00004141"/>
    </source>
</evidence>
<dbReference type="EMBL" id="JBHRRZ010000016">
    <property type="protein sequence ID" value="MFC2948755.1"/>
    <property type="molecule type" value="Genomic_DNA"/>
</dbReference>
<reference evidence="7" key="1">
    <citation type="journal article" date="2019" name="Int. J. Syst. Evol. Microbiol.">
        <title>The Global Catalogue of Microorganisms (GCM) 10K type strain sequencing project: providing services to taxonomists for standard genome sequencing and annotation.</title>
        <authorList>
            <consortium name="The Broad Institute Genomics Platform"/>
            <consortium name="The Broad Institute Genome Sequencing Center for Infectious Disease"/>
            <person name="Wu L."/>
            <person name="Ma J."/>
        </authorList>
    </citation>
    <scope>NUCLEOTIDE SEQUENCE [LARGE SCALE GENOMIC DNA]</scope>
    <source>
        <strain evidence="7">KCTC 13193</strain>
    </source>
</reference>
<dbReference type="SUPFAM" id="SSF81324">
    <property type="entry name" value="Voltage-gated potassium channels"/>
    <property type="match status" value="1"/>
</dbReference>
<evidence type="ECO:0000313" key="6">
    <source>
        <dbReference type="EMBL" id="MFC2948755.1"/>
    </source>
</evidence>
<dbReference type="RefSeq" id="WP_390306098.1">
    <property type="nucleotide sequence ID" value="NZ_JBHRRZ010000016.1"/>
</dbReference>
<dbReference type="Gene3D" id="1.20.120.350">
    <property type="entry name" value="Voltage-gated potassium channels. Chain C"/>
    <property type="match status" value="1"/>
</dbReference>
<evidence type="ECO:0000256" key="5">
    <source>
        <dbReference type="SAM" id="Phobius"/>
    </source>
</evidence>
<proteinExistence type="predicted"/>
<comment type="caution">
    <text evidence="6">The sequence shown here is derived from an EMBL/GenBank/DDBJ whole genome shotgun (WGS) entry which is preliminary data.</text>
</comment>
<gene>
    <name evidence="6" type="ORF">ACFODW_10445</name>
</gene>
<feature type="transmembrane region" description="Helical" evidence="5">
    <location>
        <begin position="32"/>
        <end position="53"/>
    </location>
</feature>
<protein>
    <submittedName>
        <fullName evidence="6">Transporter</fullName>
    </submittedName>
</protein>
<dbReference type="InterPro" id="IPR027359">
    <property type="entry name" value="Volt_channel_dom_sf"/>
</dbReference>
<dbReference type="Proteomes" id="UP001595387">
    <property type="component" value="Unassembled WGS sequence"/>
</dbReference>
<evidence type="ECO:0000256" key="4">
    <source>
        <dbReference type="ARBA" id="ARBA00023136"/>
    </source>
</evidence>
<feature type="transmembrane region" description="Helical" evidence="5">
    <location>
        <begin position="7"/>
        <end position="26"/>
    </location>
</feature>
<name>A0ABV7A7K4_9BACI</name>
<keyword evidence="4 5" id="KW-0472">Membrane</keyword>
<feature type="transmembrane region" description="Helical" evidence="5">
    <location>
        <begin position="110"/>
        <end position="130"/>
    </location>
</feature>
<comment type="subcellular location">
    <subcellularLocation>
        <location evidence="1">Membrane</location>
        <topology evidence="1">Multi-pass membrane protein</topology>
    </subcellularLocation>
</comment>
<organism evidence="6 7">
    <name type="scientific">Virgibacillus sediminis</name>
    <dbReference type="NCBI Taxonomy" id="202260"/>
    <lineage>
        <taxon>Bacteria</taxon>
        <taxon>Bacillati</taxon>
        <taxon>Bacillota</taxon>
        <taxon>Bacilli</taxon>
        <taxon>Bacillales</taxon>
        <taxon>Bacillaceae</taxon>
        <taxon>Virgibacillus</taxon>
    </lineage>
</organism>